<name>A0AB34JKQ1_PRYPA</name>
<reference evidence="2 3" key="1">
    <citation type="journal article" date="2024" name="Science">
        <title>Giant polyketide synthase enzymes in the biosynthesis of giant marine polyether toxins.</title>
        <authorList>
            <person name="Fallon T.R."/>
            <person name="Shende V.V."/>
            <person name="Wierzbicki I.H."/>
            <person name="Pendleton A.L."/>
            <person name="Watervoot N.F."/>
            <person name="Auber R.P."/>
            <person name="Gonzalez D.J."/>
            <person name="Wisecaver J.H."/>
            <person name="Moore B.S."/>
        </authorList>
    </citation>
    <scope>NUCLEOTIDE SEQUENCE [LARGE SCALE GENOMIC DNA]</scope>
    <source>
        <strain evidence="2 3">12B1</strain>
    </source>
</reference>
<gene>
    <name evidence="2" type="ORF">AB1Y20_022778</name>
</gene>
<feature type="region of interest" description="Disordered" evidence="1">
    <location>
        <begin position="129"/>
        <end position="192"/>
    </location>
</feature>
<dbReference type="EMBL" id="JBGBPQ010000008">
    <property type="protein sequence ID" value="KAL1521229.1"/>
    <property type="molecule type" value="Genomic_DNA"/>
</dbReference>
<sequence>MVTHASQAIHSPLGNASAAATLHDKLIRHAVFYGLDPPPDSPPAAVQRAGALLHLPCRLGGQGFTSAVATAPAAFLAASLEAFASLRLLHPHFAAVDLLTDVRPSFVAMRSAHAHILGTLSRRSLPRTLQSTPLHHTSTPSTTSTRHISTPPAFPPSPRHPLTTTTTTRPLSARPRPPPPAPAPCALSSRSPRTWTCPRPDITGCARFHAPLSDSRSHVASLLFRLGLLYHLGLPIPGLDAVYRPVRQCYG</sequence>
<evidence type="ECO:0000313" key="3">
    <source>
        <dbReference type="Proteomes" id="UP001515480"/>
    </source>
</evidence>
<organism evidence="2 3">
    <name type="scientific">Prymnesium parvum</name>
    <name type="common">Toxic golden alga</name>
    <dbReference type="NCBI Taxonomy" id="97485"/>
    <lineage>
        <taxon>Eukaryota</taxon>
        <taxon>Haptista</taxon>
        <taxon>Haptophyta</taxon>
        <taxon>Prymnesiophyceae</taxon>
        <taxon>Prymnesiales</taxon>
        <taxon>Prymnesiaceae</taxon>
        <taxon>Prymnesium</taxon>
    </lineage>
</organism>
<evidence type="ECO:0000313" key="2">
    <source>
        <dbReference type="EMBL" id="KAL1521229.1"/>
    </source>
</evidence>
<protein>
    <submittedName>
        <fullName evidence="2">Uncharacterized protein</fullName>
    </submittedName>
</protein>
<feature type="compositionally biased region" description="Low complexity" evidence="1">
    <location>
        <begin position="131"/>
        <end position="151"/>
    </location>
</feature>
<dbReference type="Proteomes" id="UP001515480">
    <property type="component" value="Unassembled WGS sequence"/>
</dbReference>
<keyword evidence="3" id="KW-1185">Reference proteome</keyword>
<feature type="compositionally biased region" description="Low complexity" evidence="1">
    <location>
        <begin position="160"/>
        <end position="174"/>
    </location>
</feature>
<evidence type="ECO:0000256" key="1">
    <source>
        <dbReference type="SAM" id="MobiDB-lite"/>
    </source>
</evidence>
<dbReference type="AlphaFoldDB" id="A0AB34JKQ1"/>
<accession>A0AB34JKQ1</accession>
<proteinExistence type="predicted"/>
<comment type="caution">
    <text evidence="2">The sequence shown here is derived from an EMBL/GenBank/DDBJ whole genome shotgun (WGS) entry which is preliminary data.</text>
</comment>